<evidence type="ECO:0000256" key="1">
    <source>
        <dbReference type="SAM" id="MobiDB-lite"/>
    </source>
</evidence>
<accession>A0ABV7F7G5</accession>
<feature type="region of interest" description="Disordered" evidence="1">
    <location>
        <begin position="225"/>
        <end position="245"/>
    </location>
</feature>
<reference evidence="3" key="1">
    <citation type="journal article" date="2019" name="Int. J. Syst. Evol. Microbiol.">
        <title>The Global Catalogue of Microorganisms (GCM) 10K type strain sequencing project: providing services to taxonomists for standard genome sequencing and annotation.</title>
        <authorList>
            <consortium name="The Broad Institute Genomics Platform"/>
            <consortium name="The Broad Institute Genome Sequencing Center for Infectious Disease"/>
            <person name="Wu L."/>
            <person name="Ma J."/>
        </authorList>
    </citation>
    <scope>NUCLEOTIDE SEQUENCE [LARGE SCALE GENOMIC DNA]</scope>
    <source>
        <strain evidence="3">KCTC 42986</strain>
    </source>
</reference>
<comment type="caution">
    <text evidence="2">The sequence shown here is derived from an EMBL/GenBank/DDBJ whole genome shotgun (WGS) entry which is preliminary data.</text>
</comment>
<keyword evidence="3" id="KW-1185">Reference proteome</keyword>
<name>A0ABV7F7G5_9BURK</name>
<protein>
    <submittedName>
        <fullName evidence="2">Uncharacterized protein</fullName>
    </submittedName>
</protein>
<feature type="compositionally biased region" description="Low complexity" evidence="1">
    <location>
        <begin position="235"/>
        <end position="245"/>
    </location>
</feature>
<dbReference type="RefSeq" id="WP_390333184.1">
    <property type="nucleotide sequence ID" value="NZ_JBHRTP010000092.1"/>
</dbReference>
<organism evidence="2 3">
    <name type="scientific">Undibacterium arcticum</name>
    <dbReference type="NCBI Taxonomy" id="1762892"/>
    <lineage>
        <taxon>Bacteria</taxon>
        <taxon>Pseudomonadati</taxon>
        <taxon>Pseudomonadota</taxon>
        <taxon>Betaproteobacteria</taxon>
        <taxon>Burkholderiales</taxon>
        <taxon>Oxalobacteraceae</taxon>
        <taxon>Undibacterium</taxon>
    </lineage>
</organism>
<dbReference type="Proteomes" id="UP001595530">
    <property type="component" value="Unassembled WGS sequence"/>
</dbReference>
<evidence type="ECO:0000313" key="3">
    <source>
        <dbReference type="Proteomes" id="UP001595530"/>
    </source>
</evidence>
<gene>
    <name evidence="2" type="ORF">ACFOFO_23925</name>
</gene>
<dbReference type="EMBL" id="JBHRTP010000092">
    <property type="protein sequence ID" value="MFC3110962.1"/>
    <property type="molecule type" value="Genomic_DNA"/>
</dbReference>
<sequence>MPFEKKIKDEIIVYVTRDIANEPWHVDFFRFISDQKLAQRLGEEFISTRCLYKILEGLDVTKWMLRAQVRQQIMSYASIYEAALHHLLFEVFAADPKVIALGQQTGRNDISIPASKLALLKSHLNHNGKPIFITCEAVKKIKVTKIRFDKKAECARDLGLIDNKLLLELIEFYEARNAIHIHAEIRKSLKYQIDLSWRAYRRMELFKNQIEARFVALGLVSSFPAKPPKSKRSKPSGPAANFAMP</sequence>
<proteinExistence type="predicted"/>
<evidence type="ECO:0000313" key="2">
    <source>
        <dbReference type="EMBL" id="MFC3110962.1"/>
    </source>
</evidence>